<reference evidence="3 4" key="1">
    <citation type="submission" date="2024-02" db="EMBL/GenBank/DDBJ databases">
        <title>Complete sequences of two Paenibacillus sp. strains and one Lysinibacillus strain isolated from the environment on STAA medium highlight biotechnological potential.</title>
        <authorList>
            <person name="Attere S.A."/>
            <person name="Piche L.C."/>
            <person name="Intertaglia L."/>
            <person name="Lami R."/>
            <person name="Charette S.J."/>
            <person name="Vincent A.T."/>
        </authorList>
    </citation>
    <scope>NUCLEOTIDE SEQUENCE [LARGE SCALE GENOMIC DNA]</scope>
    <source>
        <strain evidence="3 4">Y5S-7</strain>
    </source>
</reference>
<feature type="chain" id="PRO_5044827663" description="MORN repeat-containing protein" evidence="2">
    <location>
        <begin position="28"/>
        <end position="319"/>
    </location>
</feature>
<evidence type="ECO:0008006" key="5">
    <source>
        <dbReference type="Google" id="ProtNLM"/>
    </source>
</evidence>
<evidence type="ECO:0000256" key="2">
    <source>
        <dbReference type="SAM" id="SignalP"/>
    </source>
</evidence>
<feature type="signal peptide" evidence="2">
    <location>
        <begin position="1"/>
        <end position="27"/>
    </location>
</feature>
<dbReference type="Gene3D" id="2.20.110.10">
    <property type="entry name" value="Histone H3 K4-specific methyltransferase SET7/9 N-terminal domain"/>
    <property type="match status" value="1"/>
</dbReference>
<dbReference type="GeneID" id="93478347"/>
<dbReference type="Pfam" id="PF02493">
    <property type="entry name" value="MORN"/>
    <property type="match status" value="3"/>
</dbReference>
<keyword evidence="2" id="KW-0732">Signal</keyword>
<organism evidence="3 4">
    <name type="scientific">Paenibacillus amylolyticus</name>
    <dbReference type="NCBI Taxonomy" id="1451"/>
    <lineage>
        <taxon>Bacteria</taxon>
        <taxon>Bacillati</taxon>
        <taxon>Bacillota</taxon>
        <taxon>Bacilli</taxon>
        <taxon>Bacillales</taxon>
        <taxon>Paenibacillaceae</taxon>
        <taxon>Paenibacillus</taxon>
    </lineage>
</organism>
<dbReference type="EMBL" id="CP145892">
    <property type="protein sequence ID" value="WWP19283.1"/>
    <property type="molecule type" value="Genomic_DNA"/>
</dbReference>
<dbReference type="PANTHER" id="PTHR43215">
    <property type="entry name" value="RADIAL SPOKE HEAD 1 HOMOLOG"/>
    <property type="match status" value="1"/>
</dbReference>
<dbReference type="PANTHER" id="PTHR43215:SF14">
    <property type="entry name" value="RADIAL SPOKE HEAD 1 HOMOLOG"/>
    <property type="match status" value="1"/>
</dbReference>
<dbReference type="SUPFAM" id="SSF82185">
    <property type="entry name" value="Histone H3 K4-specific methyltransferase SET7/9 N-terminal domain"/>
    <property type="match status" value="1"/>
</dbReference>
<proteinExistence type="predicted"/>
<evidence type="ECO:0000313" key="3">
    <source>
        <dbReference type="EMBL" id="WWP19283.1"/>
    </source>
</evidence>
<accession>A0ABD8API0</accession>
<name>A0ABD8API0_PAEAM</name>
<dbReference type="SMART" id="SM00698">
    <property type="entry name" value="MORN"/>
    <property type="match status" value="3"/>
</dbReference>
<keyword evidence="1" id="KW-0677">Repeat</keyword>
<sequence>MKRFYLGFGLTITIIIGLLSSSTPTEAASKKVTLKLSDGATYYGEILNGKPHGKGTARWGETEVYSGDWVSGKRQGKGKYTYTLVEGGGVPFEDYNESNMGHGTGEFTTKTYTGSWINDTYHGKGKEITQWLEVQYLTSDGKVYPVHDRYNNTINDGTFNQGKMSQGYYAIHSSDTVSLGYTDHTTTITLKNDYFNEKLTGDKDFFDTIINYKKKHGSSEKYIGIKPSEFSKGTLTSGKFTGVRHLIDYSDSVSYSKQVIMNDNVLKENHITSAVFNKDRKKIINELLQAIKPYSVKINTISDEIMSLKDINYEGMIPR</sequence>
<evidence type="ECO:0000256" key="1">
    <source>
        <dbReference type="ARBA" id="ARBA00022737"/>
    </source>
</evidence>
<dbReference type="Proteomes" id="UP001364764">
    <property type="component" value="Chromosome"/>
</dbReference>
<dbReference type="InterPro" id="IPR003409">
    <property type="entry name" value="MORN"/>
</dbReference>
<evidence type="ECO:0000313" key="4">
    <source>
        <dbReference type="Proteomes" id="UP001364764"/>
    </source>
</evidence>
<dbReference type="AlphaFoldDB" id="A0ABD8API0"/>
<dbReference type="RefSeq" id="WP_338706828.1">
    <property type="nucleotide sequence ID" value="NZ_CP145892.1"/>
</dbReference>
<protein>
    <recommendedName>
        <fullName evidence="5">MORN repeat-containing protein</fullName>
    </recommendedName>
</protein>
<gene>
    <name evidence="3" type="ORF">V6668_22740</name>
</gene>